<organism evidence="2 3">
    <name type="scientific">Streptosporangium pseudovulgare</name>
    <dbReference type="NCBI Taxonomy" id="35765"/>
    <lineage>
        <taxon>Bacteria</taxon>
        <taxon>Bacillati</taxon>
        <taxon>Actinomycetota</taxon>
        <taxon>Actinomycetes</taxon>
        <taxon>Streptosporangiales</taxon>
        <taxon>Streptosporangiaceae</taxon>
        <taxon>Streptosporangium</taxon>
    </lineage>
</organism>
<dbReference type="Proteomes" id="UP000611554">
    <property type="component" value="Unassembled WGS sequence"/>
</dbReference>
<comment type="caution">
    <text evidence="2">The sequence shown here is derived from an EMBL/GenBank/DDBJ whole genome shotgun (WGS) entry which is preliminary data.</text>
</comment>
<keyword evidence="1" id="KW-0812">Transmembrane</keyword>
<evidence type="ECO:0000313" key="3">
    <source>
        <dbReference type="Proteomes" id="UP000611554"/>
    </source>
</evidence>
<feature type="transmembrane region" description="Helical" evidence="1">
    <location>
        <begin position="40"/>
        <end position="58"/>
    </location>
</feature>
<protein>
    <submittedName>
        <fullName evidence="2">Uncharacterized protein</fullName>
    </submittedName>
</protein>
<proteinExistence type="predicted"/>
<keyword evidence="3" id="KW-1185">Reference proteome</keyword>
<evidence type="ECO:0000313" key="2">
    <source>
        <dbReference type="EMBL" id="GGQ28909.1"/>
    </source>
</evidence>
<accession>A0ABQ2RHU4</accession>
<keyword evidence="1" id="KW-0472">Membrane</keyword>
<dbReference type="EMBL" id="BMQJ01000025">
    <property type="protein sequence ID" value="GGQ28909.1"/>
    <property type="molecule type" value="Genomic_DNA"/>
</dbReference>
<name>A0ABQ2RHU4_9ACTN</name>
<gene>
    <name evidence="2" type="ORF">GCM10010140_68840</name>
</gene>
<sequence length="73" mass="7959">MNACDSVGRPTLAMLVPSEGSNMESERHVSAHRAEDVRSALPAFAAFAGALPTVVPFVRRVRPRCALHRRFGK</sequence>
<evidence type="ECO:0000256" key="1">
    <source>
        <dbReference type="SAM" id="Phobius"/>
    </source>
</evidence>
<keyword evidence="1" id="KW-1133">Transmembrane helix</keyword>
<reference evidence="3" key="1">
    <citation type="journal article" date="2019" name="Int. J. Syst. Evol. Microbiol.">
        <title>The Global Catalogue of Microorganisms (GCM) 10K type strain sequencing project: providing services to taxonomists for standard genome sequencing and annotation.</title>
        <authorList>
            <consortium name="The Broad Institute Genomics Platform"/>
            <consortium name="The Broad Institute Genome Sequencing Center for Infectious Disease"/>
            <person name="Wu L."/>
            <person name="Ma J."/>
        </authorList>
    </citation>
    <scope>NUCLEOTIDE SEQUENCE [LARGE SCALE GENOMIC DNA]</scope>
    <source>
        <strain evidence="3">JCM 3115</strain>
    </source>
</reference>